<protein>
    <submittedName>
        <fullName evidence="1">Uncharacterized protein</fullName>
    </submittedName>
</protein>
<evidence type="ECO:0000313" key="1">
    <source>
        <dbReference type="EMBL" id="AEQ52656.1"/>
    </source>
</evidence>
<proteinExistence type="predicted"/>
<accession>G4RBI0</accession>
<dbReference type="AlphaFoldDB" id="G4RBI0"/>
<sequence>MPRTHAETMAIAELAQEVGYEHPPANLEPTGLMCEDPTWNDLVNFFRENTDSWQDAIRVYCATRFDHSLDQVTMNANSWFVSVSKRLELDDDPEAIVNFNEGGMD</sequence>
<dbReference type="Proteomes" id="UP000008850">
    <property type="component" value="Chromosome"/>
</dbReference>
<dbReference type="RefSeq" id="WP_014131805.1">
    <property type="nucleotide sequence ID" value="NC_016078.1"/>
</dbReference>
<gene>
    <name evidence="1" type="ordered locus">KKY_2648</name>
</gene>
<dbReference type="HOGENOM" id="CLU_2303246_0_0_5"/>
<reference evidence="1 2" key="1">
    <citation type="journal article" date="2012" name="J. Bacteriol.">
        <title>Complete genome sequence of Pelagibacterium halotolerans B2T.</title>
        <authorList>
            <person name="Huo Y.Y."/>
            <person name="Cheng H."/>
            <person name="Han X.F."/>
            <person name="Jiang X.W."/>
            <person name="Sun C."/>
            <person name="Zhang X.Q."/>
            <person name="Zhu X.F."/>
            <person name="Liu Y.F."/>
            <person name="Li P.F."/>
            <person name="Ni P.X."/>
            <person name="Wu M."/>
        </authorList>
    </citation>
    <scope>NUCLEOTIDE SEQUENCE [LARGE SCALE GENOMIC DNA]</scope>
    <source>
        <strain evidence="2">DSM 22347 / JCM 15775 / CGMCC 1.7692 / B2</strain>
    </source>
</reference>
<name>G4RBI0_PELHB</name>
<organism evidence="1 2">
    <name type="scientific">Pelagibacterium halotolerans (strain DSM 22347 / JCM 15775 / CGMCC 1.7692 / B2)</name>
    <dbReference type="NCBI Taxonomy" id="1082931"/>
    <lineage>
        <taxon>Bacteria</taxon>
        <taxon>Pseudomonadati</taxon>
        <taxon>Pseudomonadota</taxon>
        <taxon>Alphaproteobacteria</taxon>
        <taxon>Hyphomicrobiales</taxon>
        <taxon>Devosiaceae</taxon>
        <taxon>Pelagibacterium</taxon>
    </lineage>
</organism>
<keyword evidence="2" id="KW-1185">Reference proteome</keyword>
<dbReference type="KEGG" id="phl:KKY_2648"/>
<evidence type="ECO:0000313" key="2">
    <source>
        <dbReference type="Proteomes" id="UP000008850"/>
    </source>
</evidence>
<dbReference type="EMBL" id="CP003075">
    <property type="protein sequence ID" value="AEQ52656.1"/>
    <property type="molecule type" value="Genomic_DNA"/>
</dbReference>